<dbReference type="Pfam" id="PF08636">
    <property type="entry name" value="Pkr1"/>
    <property type="match status" value="1"/>
</dbReference>
<keyword evidence="4" id="KW-1185">Reference proteome</keyword>
<feature type="transmembrane region" description="Helical" evidence="2">
    <location>
        <begin position="54"/>
        <end position="73"/>
    </location>
</feature>
<keyword evidence="2" id="KW-0812">Transmembrane</keyword>
<proteinExistence type="predicted"/>
<dbReference type="EMBL" id="MU167563">
    <property type="protein sequence ID" value="KAG0139559.1"/>
    <property type="molecule type" value="Genomic_DNA"/>
</dbReference>
<evidence type="ECO:0000313" key="3">
    <source>
        <dbReference type="EMBL" id="KAG0139559.1"/>
    </source>
</evidence>
<dbReference type="GO" id="GO:0005789">
    <property type="term" value="C:endoplasmic reticulum membrane"/>
    <property type="evidence" value="ECO:0007669"/>
    <property type="project" value="TreeGrafter"/>
</dbReference>
<dbReference type="PANTHER" id="PTHR28251:SF1">
    <property type="entry name" value="V-TYPE ATPASE ASSEMBLY FACTOR PKR1"/>
    <property type="match status" value="1"/>
</dbReference>
<dbReference type="PANTHER" id="PTHR28251">
    <property type="entry name" value="V-TYPE ATPASE ASSEMBLY FACTOR PKR1"/>
    <property type="match status" value="1"/>
</dbReference>
<gene>
    <name evidence="3" type="ORF">CROQUDRAFT_675065</name>
</gene>
<protein>
    <submittedName>
        <fullName evidence="3">Uncharacterized protein</fullName>
    </submittedName>
</protein>
<keyword evidence="2" id="KW-1133">Transmembrane helix</keyword>
<feature type="compositionally biased region" description="Polar residues" evidence="1">
    <location>
        <begin position="101"/>
        <end position="124"/>
    </location>
</feature>
<keyword evidence="2" id="KW-0472">Membrane</keyword>
<dbReference type="InterPro" id="IPR013945">
    <property type="entry name" value="Pkr1"/>
</dbReference>
<evidence type="ECO:0000313" key="4">
    <source>
        <dbReference type="Proteomes" id="UP000886653"/>
    </source>
</evidence>
<dbReference type="Proteomes" id="UP000886653">
    <property type="component" value="Unassembled WGS sequence"/>
</dbReference>
<reference evidence="3" key="1">
    <citation type="submission" date="2013-11" db="EMBL/GenBank/DDBJ databases">
        <title>Genome sequence of the fusiform rust pathogen reveals effectors for host alternation and coevolution with pine.</title>
        <authorList>
            <consortium name="DOE Joint Genome Institute"/>
            <person name="Smith K."/>
            <person name="Pendleton A."/>
            <person name="Kubisiak T."/>
            <person name="Anderson C."/>
            <person name="Salamov A."/>
            <person name="Aerts A."/>
            <person name="Riley R."/>
            <person name="Clum A."/>
            <person name="Lindquist E."/>
            <person name="Ence D."/>
            <person name="Campbell M."/>
            <person name="Kronenberg Z."/>
            <person name="Feau N."/>
            <person name="Dhillon B."/>
            <person name="Hamelin R."/>
            <person name="Burleigh J."/>
            <person name="Smith J."/>
            <person name="Yandell M."/>
            <person name="Nelson C."/>
            <person name="Grigoriev I."/>
            <person name="Davis J."/>
        </authorList>
    </citation>
    <scope>NUCLEOTIDE SEQUENCE</scope>
    <source>
        <strain evidence="3">G11</strain>
    </source>
</reference>
<name>A0A9P6N5F1_9BASI</name>
<feature type="transmembrane region" description="Helical" evidence="2">
    <location>
        <begin position="27"/>
        <end position="48"/>
    </location>
</feature>
<evidence type="ECO:0000256" key="1">
    <source>
        <dbReference type="SAM" id="MobiDB-lite"/>
    </source>
</evidence>
<feature type="region of interest" description="Disordered" evidence="1">
    <location>
        <begin position="97"/>
        <end position="124"/>
    </location>
</feature>
<evidence type="ECO:0000256" key="2">
    <source>
        <dbReference type="SAM" id="Phobius"/>
    </source>
</evidence>
<dbReference type="AlphaFoldDB" id="A0A9P6N5F1"/>
<sequence>MATQMLTAIIDSVLPSKPQPVVPDSQLLKAMDLSFFGLILTLAALAFITSANPHVLALILVAICLWLSVRWFVAELARVNRINEPVRIASDLCVDDKQVQDKSTTQSDPSKTSNSTNQSRAKTE</sequence>
<accession>A0A9P6N5F1</accession>
<organism evidence="3 4">
    <name type="scientific">Cronartium quercuum f. sp. fusiforme G11</name>
    <dbReference type="NCBI Taxonomy" id="708437"/>
    <lineage>
        <taxon>Eukaryota</taxon>
        <taxon>Fungi</taxon>
        <taxon>Dikarya</taxon>
        <taxon>Basidiomycota</taxon>
        <taxon>Pucciniomycotina</taxon>
        <taxon>Pucciniomycetes</taxon>
        <taxon>Pucciniales</taxon>
        <taxon>Coleosporiaceae</taxon>
        <taxon>Cronartium</taxon>
    </lineage>
</organism>
<dbReference type="GO" id="GO:0070072">
    <property type="term" value="P:vacuolar proton-transporting V-type ATPase complex assembly"/>
    <property type="evidence" value="ECO:0007669"/>
    <property type="project" value="InterPro"/>
</dbReference>
<comment type="caution">
    <text evidence="3">The sequence shown here is derived from an EMBL/GenBank/DDBJ whole genome shotgun (WGS) entry which is preliminary data.</text>
</comment>
<dbReference type="OrthoDB" id="9626941at2759"/>